<protein>
    <submittedName>
        <fullName evidence="1">Uncharacterized protein</fullName>
    </submittedName>
</protein>
<proteinExistence type="predicted"/>
<accession>A0A2I0TXC0</accession>
<organism evidence="1 2">
    <name type="scientific">Limosa lapponica baueri</name>
    <dbReference type="NCBI Taxonomy" id="1758121"/>
    <lineage>
        <taxon>Eukaryota</taxon>
        <taxon>Metazoa</taxon>
        <taxon>Chordata</taxon>
        <taxon>Craniata</taxon>
        <taxon>Vertebrata</taxon>
        <taxon>Euteleostomi</taxon>
        <taxon>Archelosauria</taxon>
        <taxon>Archosauria</taxon>
        <taxon>Dinosauria</taxon>
        <taxon>Saurischia</taxon>
        <taxon>Theropoda</taxon>
        <taxon>Coelurosauria</taxon>
        <taxon>Aves</taxon>
        <taxon>Neognathae</taxon>
        <taxon>Neoaves</taxon>
        <taxon>Charadriiformes</taxon>
        <taxon>Scolopacidae</taxon>
        <taxon>Limosa</taxon>
    </lineage>
</organism>
<reference evidence="2" key="1">
    <citation type="submission" date="2017-11" db="EMBL/GenBank/DDBJ databases">
        <authorList>
            <person name="Lima N.C."/>
            <person name="Parody-Merino A.M."/>
            <person name="Battley P.F."/>
            <person name="Fidler A.E."/>
            <person name="Prosdocimi F."/>
        </authorList>
    </citation>
    <scope>NUCLEOTIDE SEQUENCE [LARGE SCALE GENOMIC DNA]</scope>
</reference>
<dbReference type="Proteomes" id="UP000233556">
    <property type="component" value="Unassembled WGS sequence"/>
</dbReference>
<evidence type="ECO:0000313" key="1">
    <source>
        <dbReference type="EMBL" id="PKU38412.1"/>
    </source>
</evidence>
<evidence type="ECO:0000313" key="2">
    <source>
        <dbReference type="Proteomes" id="UP000233556"/>
    </source>
</evidence>
<keyword evidence="2" id="KW-1185">Reference proteome</keyword>
<name>A0A2I0TXC0_LIMLA</name>
<sequence>MDMVRASMALAPASSHFSLWALQALLGFSFGLRLALWFGLDLALQSQLRGSNGQLPLHLQLPDVHLLLQLLNPAAGPGRALCPSPGSQLLLRGAGSHHLLQWVLVLVISQRGQLHFVDRHLRDVTGLELLHSSLQHCQEAHRAEER</sequence>
<gene>
    <name evidence="1" type="ORF">llap_11278</name>
</gene>
<dbReference type="AlphaFoldDB" id="A0A2I0TXC0"/>
<reference evidence="2" key="2">
    <citation type="submission" date="2017-12" db="EMBL/GenBank/DDBJ databases">
        <title>Genome sequence of the Bar-tailed Godwit (Limosa lapponica baueri).</title>
        <authorList>
            <person name="Lima N.C.B."/>
            <person name="Parody-Merino A.M."/>
            <person name="Battley P.F."/>
            <person name="Fidler A.E."/>
            <person name="Prosdocimi F."/>
        </authorList>
    </citation>
    <scope>NUCLEOTIDE SEQUENCE [LARGE SCALE GENOMIC DNA]</scope>
</reference>
<dbReference type="EMBL" id="KZ506750">
    <property type="protein sequence ID" value="PKU38412.1"/>
    <property type="molecule type" value="Genomic_DNA"/>
</dbReference>